<dbReference type="NCBIfam" id="TIGR00104">
    <property type="entry name" value="tRNA_TsaA"/>
    <property type="match status" value="1"/>
</dbReference>
<keyword evidence="5" id="KW-1185">Reference proteome</keyword>
<dbReference type="InterPro" id="IPR041369">
    <property type="entry name" value="TrmO_C"/>
</dbReference>
<dbReference type="InterPro" id="IPR023368">
    <property type="entry name" value="UPF0066_cons_site"/>
</dbReference>
<dbReference type="PANTHER" id="PTHR12818:SF0">
    <property type="entry name" value="TRNA (ADENINE(37)-N6)-METHYLTRANSFERASE"/>
    <property type="match status" value="1"/>
</dbReference>
<evidence type="ECO:0000256" key="1">
    <source>
        <dbReference type="ARBA" id="ARBA00022691"/>
    </source>
</evidence>
<dbReference type="Proteomes" id="UP001327459">
    <property type="component" value="Chromosome"/>
</dbReference>
<organism evidence="4 5">
    <name type="scientific">Guyparkeria halophila</name>
    <dbReference type="NCBI Taxonomy" id="47960"/>
    <lineage>
        <taxon>Bacteria</taxon>
        <taxon>Pseudomonadati</taxon>
        <taxon>Pseudomonadota</taxon>
        <taxon>Gammaproteobacteria</taxon>
        <taxon>Chromatiales</taxon>
        <taxon>Thioalkalibacteraceae</taxon>
        <taxon>Guyparkeria</taxon>
    </lineage>
</organism>
<dbReference type="Gene3D" id="3.30.2310.10">
    <property type="entry name" value="YaeB-like"/>
    <property type="match status" value="1"/>
</dbReference>
<evidence type="ECO:0000313" key="5">
    <source>
        <dbReference type="Proteomes" id="UP001327459"/>
    </source>
</evidence>
<sequence>MTDDWRMEPIGHIESPYREGFGIPRQSGIVPAATGILVPTTEWQDPAAWRGIEAFSHLWLVWVFHAKRRMQAGDRKAVRPPRLGGNERVGVFASRAPIRPNPIGLSVVRLIDVQQVDGGVRLHLGGLDLLDGTPILDVKPHVPYADCPADSRGGWASEPPARLAVVWGAAEPWLARLSPERIALIEQTLAQDPRPAFHDDADRVYGMRIEEIDVRFVVREHRAEIREIVPAAD</sequence>
<dbReference type="InterPro" id="IPR036413">
    <property type="entry name" value="YaeB-like_sf"/>
</dbReference>
<accession>A0ABZ0YW88</accession>
<dbReference type="PANTHER" id="PTHR12818">
    <property type="entry name" value="TRNA (ADENINE(37)-N6)-METHYLTRANSFERASE"/>
    <property type="match status" value="1"/>
</dbReference>
<proteinExistence type="inferred from homology"/>
<dbReference type="InterPro" id="IPR036414">
    <property type="entry name" value="YaeB_N_sf"/>
</dbReference>
<keyword evidence="1" id="KW-0949">S-adenosyl-L-methionine</keyword>
<dbReference type="Gene3D" id="2.40.30.70">
    <property type="entry name" value="YaeB-like"/>
    <property type="match status" value="1"/>
</dbReference>
<dbReference type="Pfam" id="PF18389">
    <property type="entry name" value="TrmO_C"/>
    <property type="match status" value="1"/>
</dbReference>
<evidence type="ECO:0000256" key="2">
    <source>
        <dbReference type="ARBA" id="ARBA00033753"/>
    </source>
</evidence>
<dbReference type="InterPro" id="IPR040372">
    <property type="entry name" value="YaeB-like"/>
</dbReference>
<evidence type="ECO:0000259" key="3">
    <source>
        <dbReference type="PROSITE" id="PS51668"/>
    </source>
</evidence>
<dbReference type="PROSITE" id="PS51668">
    <property type="entry name" value="TSAA_2"/>
    <property type="match status" value="1"/>
</dbReference>
<gene>
    <name evidence="4" type="primary">tsaA</name>
    <name evidence="4" type="ORF">SR882_00740</name>
</gene>
<reference evidence="4 5" key="1">
    <citation type="submission" date="2023-11" db="EMBL/GenBank/DDBJ databases">
        <title>MicrobeMod: A computational toolkit for identifying prokaryotic methylation and restriction-modification with nanopore sequencing.</title>
        <authorList>
            <person name="Crits-Christoph A."/>
            <person name="Kang S.C."/>
            <person name="Lee H."/>
            <person name="Ostrov N."/>
        </authorList>
    </citation>
    <scope>NUCLEOTIDE SEQUENCE [LARGE SCALE GENOMIC DNA]</scope>
    <source>
        <strain evidence="4 5">ATCC 49870</strain>
    </source>
</reference>
<dbReference type="PROSITE" id="PS01318">
    <property type="entry name" value="TSAA_1"/>
    <property type="match status" value="1"/>
</dbReference>
<dbReference type="Pfam" id="PF01980">
    <property type="entry name" value="TrmO_N"/>
    <property type="match status" value="1"/>
</dbReference>
<dbReference type="SUPFAM" id="SSF118196">
    <property type="entry name" value="YaeB-like"/>
    <property type="match status" value="1"/>
</dbReference>
<feature type="domain" description="TsaA-like" evidence="3">
    <location>
        <begin position="7"/>
        <end position="150"/>
    </location>
</feature>
<evidence type="ECO:0000313" key="4">
    <source>
        <dbReference type="EMBL" id="WQH16455.1"/>
    </source>
</evidence>
<protein>
    <submittedName>
        <fullName evidence="4">tRNA (N6-threonylcarbamoyladenosine(37)-N6)-methyltransferase TrmO</fullName>
    </submittedName>
</protein>
<dbReference type="CDD" id="cd09281">
    <property type="entry name" value="UPF0066"/>
    <property type="match status" value="1"/>
</dbReference>
<dbReference type="RefSeq" id="WP_322521449.1">
    <property type="nucleotide sequence ID" value="NZ_CP140153.1"/>
</dbReference>
<comment type="similarity">
    <text evidence="2">Belongs to the tRNA methyltransferase O family.</text>
</comment>
<dbReference type="InterPro" id="IPR023370">
    <property type="entry name" value="TrmO-like_N"/>
</dbReference>
<dbReference type="EMBL" id="CP140153">
    <property type="protein sequence ID" value="WQH16455.1"/>
    <property type="molecule type" value="Genomic_DNA"/>
</dbReference>
<name>A0ABZ0YW88_9GAMM</name>